<organism evidence="2 3">
    <name type="scientific">Clostridium intestinale DSM 6191</name>
    <dbReference type="NCBI Taxonomy" id="1121320"/>
    <lineage>
        <taxon>Bacteria</taxon>
        <taxon>Bacillati</taxon>
        <taxon>Bacillota</taxon>
        <taxon>Clostridia</taxon>
        <taxon>Eubacteriales</taxon>
        <taxon>Clostridiaceae</taxon>
        <taxon>Clostridium</taxon>
    </lineage>
</organism>
<dbReference type="Proteomes" id="UP000184241">
    <property type="component" value="Unassembled WGS sequence"/>
</dbReference>
<dbReference type="Gene3D" id="3.60.15.10">
    <property type="entry name" value="Ribonuclease Z/Hydroxyacylglutathione hydrolase-like"/>
    <property type="match status" value="1"/>
</dbReference>
<dbReference type="InterPro" id="IPR036866">
    <property type="entry name" value="RibonucZ/Hydroxyglut_hydro"/>
</dbReference>
<dbReference type="EMBL" id="FQXU01000004">
    <property type="protein sequence ID" value="SHH78455.1"/>
    <property type="molecule type" value="Genomic_DNA"/>
</dbReference>
<evidence type="ECO:0000313" key="3">
    <source>
        <dbReference type="Proteomes" id="UP000184241"/>
    </source>
</evidence>
<evidence type="ECO:0000259" key="1">
    <source>
        <dbReference type="SMART" id="SM00849"/>
    </source>
</evidence>
<reference evidence="2 3" key="1">
    <citation type="submission" date="2016-11" db="EMBL/GenBank/DDBJ databases">
        <authorList>
            <person name="Jaros S."/>
            <person name="Januszkiewicz K."/>
            <person name="Wedrychowicz H."/>
        </authorList>
    </citation>
    <scope>NUCLEOTIDE SEQUENCE [LARGE SCALE GENOMIC DNA]</scope>
    <source>
        <strain evidence="2 3">DSM 6191</strain>
    </source>
</reference>
<name>A0A1M5VT61_9CLOT</name>
<sequence length="240" mass="27321">MSTLEVLELKYFYNDSVNSIFPVILRDDKEMILIDCGYPNSLELIEKVAKENNVDISNLTKVIITHHDYDHMGSLAELKRKYPSVEIISYIEEEKYVSGKVKSLRLQQAEDIYDILPENEKAGAREFQKQLEALENVFVDKCVEDGEVLNYCGGLEIINTPGHMPGHISIYVKESKTLITGDAMVIEKGHLSIANPEYTLDMVSAKESIKKFMPYNIEKIICYHGGVLTNNIKEELEKVL</sequence>
<dbReference type="PANTHER" id="PTHR42951:SF15">
    <property type="entry name" value="METALLO-BETA-LACTAMASE SUPERFAMILY PROTEIN"/>
    <property type="match status" value="1"/>
</dbReference>
<feature type="domain" description="Metallo-beta-lactamase" evidence="1">
    <location>
        <begin position="19"/>
        <end position="224"/>
    </location>
</feature>
<dbReference type="CDD" id="cd07721">
    <property type="entry name" value="yflN-like_MBL-fold"/>
    <property type="match status" value="1"/>
</dbReference>
<dbReference type="SMART" id="SM00849">
    <property type="entry name" value="Lactamase_B"/>
    <property type="match status" value="1"/>
</dbReference>
<evidence type="ECO:0000313" key="2">
    <source>
        <dbReference type="EMBL" id="SHH78455.1"/>
    </source>
</evidence>
<dbReference type="InterPro" id="IPR001279">
    <property type="entry name" value="Metallo-B-lactamas"/>
</dbReference>
<dbReference type="PANTHER" id="PTHR42951">
    <property type="entry name" value="METALLO-BETA-LACTAMASE DOMAIN-CONTAINING"/>
    <property type="match status" value="1"/>
</dbReference>
<dbReference type="AlphaFoldDB" id="A0A1M5VT61"/>
<dbReference type="SUPFAM" id="SSF56281">
    <property type="entry name" value="Metallo-hydrolase/oxidoreductase"/>
    <property type="match status" value="1"/>
</dbReference>
<protein>
    <submittedName>
        <fullName evidence="2">Glyoxylase, beta-lactamase superfamily II</fullName>
    </submittedName>
</protein>
<dbReference type="RefSeq" id="WP_073016929.1">
    <property type="nucleotide sequence ID" value="NZ_FQXU01000004.1"/>
</dbReference>
<gene>
    <name evidence="2" type="ORF">SAMN02745941_00781</name>
</gene>
<proteinExistence type="predicted"/>
<accession>A0A1M5VT61</accession>
<dbReference type="Pfam" id="PF00753">
    <property type="entry name" value="Lactamase_B"/>
    <property type="match status" value="1"/>
</dbReference>
<dbReference type="InterPro" id="IPR050855">
    <property type="entry name" value="NDM-1-like"/>
</dbReference>